<evidence type="ECO:0000313" key="8">
    <source>
        <dbReference type="EMBL" id="UOO90517.1"/>
    </source>
</evidence>
<protein>
    <submittedName>
        <fullName evidence="8">Prolipoprotein diacylglyceryl transferase</fullName>
    </submittedName>
</protein>
<organism evidence="8 9">
    <name type="scientific">Vitreoscilla massiliensis</name>
    <dbReference type="NCBI Taxonomy" id="1689272"/>
    <lineage>
        <taxon>Bacteria</taxon>
        <taxon>Pseudomonadati</taxon>
        <taxon>Pseudomonadota</taxon>
        <taxon>Betaproteobacteria</taxon>
        <taxon>Neisseriales</taxon>
        <taxon>Neisseriaceae</taxon>
        <taxon>Vitreoscilla</taxon>
    </lineage>
</organism>
<gene>
    <name evidence="8" type="ORF">LVJ82_05960</name>
</gene>
<feature type="transmembrane region" description="Helical" evidence="7">
    <location>
        <begin position="171"/>
        <end position="189"/>
    </location>
</feature>
<evidence type="ECO:0000256" key="3">
    <source>
        <dbReference type="ARBA" id="ARBA00022679"/>
    </source>
</evidence>
<dbReference type="EMBL" id="CP091511">
    <property type="protein sequence ID" value="UOO90517.1"/>
    <property type="molecule type" value="Genomic_DNA"/>
</dbReference>
<comment type="similarity">
    <text evidence="1">Belongs to the Lgt family.</text>
</comment>
<evidence type="ECO:0000256" key="6">
    <source>
        <dbReference type="ARBA" id="ARBA00023136"/>
    </source>
</evidence>
<evidence type="ECO:0000256" key="7">
    <source>
        <dbReference type="SAM" id="Phobius"/>
    </source>
</evidence>
<evidence type="ECO:0000256" key="4">
    <source>
        <dbReference type="ARBA" id="ARBA00022692"/>
    </source>
</evidence>
<reference evidence="8 9" key="1">
    <citation type="journal article" date="2022" name="Res Sq">
        <title>Evolution of multicellular longitudinally dividing oral cavity symbionts (Neisseriaceae).</title>
        <authorList>
            <person name="Nyongesa S."/>
            <person name="Weber P."/>
            <person name="Bernet E."/>
            <person name="Pullido F."/>
            <person name="Nieckarz M."/>
            <person name="Delaby M."/>
            <person name="Nieves C."/>
            <person name="Viehboeck T."/>
            <person name="Krause N."/>
            <person name="Rivera-Millot A."/>
            <person name="Nakamura A."/>
            <person name="Vischer N."/>
            <person name="VanNieuwenhze M."/>
            <person name="Brun Y."/>
            <person name="Cava F."/>
            <person name="Bulgheresi S."/>
            <person name="Veyrier F."/>
        </authorList>
    </citation>
    <scope>NUCLEOTIDE SEQUENCE [LARGE SCALE GENOMIC DNA]</scope>
    <source>
        <strain evidence="8 9">SN4</strain>
    </source>
</reference>
<proteinExistence type="inferred from homology"/>
<evidence type="ECO:0000256" key="2">
    <source>
        <dbReference type="ARBA" id="ARBA00022475"/>
    </source>
</evidence>
<feature type="transmembrane region" description="Helical" evidence="7">
    <location>
        <begin position="87"/>
        <end position="106"/>
    </location>
</feature>
<evidence type="ECO:0000256" key="5">
    <source>
        <dbReference type="ARBA" id="ARBA00022989"/>
    </source>
</evidence>
<evidence type="ECO:0000313" key="9">
    <source>
        <dbReference type="Proteomes" id="UP000832011"/>
    </source>
</evidence>
<sequence>MLEALIIHDQTAARIVHSTLELLALSGGFLLYRHLKKRRGDTQNLWRSNGVWVVLGCLIGAGIGNKIVSALHHPLLMQQLWQQSPQAFFIAVFSGQSVVGGLLGGWIGVELGKKYAGISSRTGDDFVVPILFGLIIGRLGCFLAGAYDGTWGIHSSVPWAVDFGDGPRHPAALYEMLLALLALCLYPWWRQYLQAGLGLRFRALMMAYLLWRLFIDGLKPIPEGWPLGMAGIQWVCLIALLLIITLSLKATLTRDNRHAKT</sequence>
<dbReference type="PANTHER" id="PTHR30589">
    <property type="entry name" value="PROLIPOPROTEIN DIACYLGLYCERYL TRANSFERASE"/>
    <property type="match status" value="1"/>
</dbReference>
<keyword evidence="4 7" id="KW-0812">Transmembrane</keyword>
<name>A0ABY4E424_9NEIS</name>
<feature type="transmembrane region" description="Helical" evidence="7">
    <location>
        <begin position="126"/>
        <end position="147"/>
    </location>
</feature>
<dbReference type="PANTHER" id="PTHR30589:SF0">
    <property type="entry name" value="PHOSPHATIDYLGLYCEROL--PROLIPOPROTEIN DIACYLGLYCERYL TRANSFERASE"/>
    <property type="match status" value="1"/>
</dbReference>
<keyword evidence="2" id="KW-1003">Cell membrane</keyword>
<keyword evidence="3 8" id="KW-0808">Transferase</keyword>
<feature type="transmembrane region" description="Helical" evidence="7">
    <location>
        <begin position="12"/>
        <end position="32"/>
    </location>
</feature>
<feature type="transmembrane region" description="Helical" evidence="7">
    <location>
        <begin position="227"/>
        <end position="248"/>
    </location>
</feature>
<accession>A0ABY4E424</accession>
<keyword evidence="5 7" id="KW-1133">Transmembrane helix</keyword>
<dbReference type="InterPro" id="IPR001640">
    <property type="entry name" value="Lgt"/>
</dbReference>
<keyword evidence="6 7" id="KW-0472">Membrane</keyword>
<dbReference type="Proteomes" id="UP000832011">
    <property type="component" value="Chromosome"/>
</dbReference>
<dbReference type="RefSeq" id="WP_058304845.1">
    <property type="nucleotide sequence ID" value="NZ_CABKVG010000005.1"/>
</dbReference>
<dbReference type="Pfam" id="PF01790">
    <property type="entry name" value="LGT"/>
    <property type="match status" value="1"/>
</dbReference>
<keyword evidence="9" id="KW-1185">Reference proteome</keyword>
<evidence type="ECO:0000256" key="1">
    <source>
        <dbReference type="ARBA" id="ARBA00007150"/>
    </source>
</evidence>
<feature type="transmembrane region" description="Helical" evidence="7">
    <location>
        <begin position="201"/>
        <end position="221"/>
    </location>
</feature>
<dbReference type="GO" id="GO:0016740">
    <property type="term" value="F:transferase activity"/>
    <property type="evidence" value="ECO:0007669"/>
    <property type="project" value="UniProtKB-KW"/>
</dbReference>
<feature type="transmembrane region" description="Helical" evidence="7">
    <location>
        <begin position="44"/>
        <end position="67"/>
    </location>
</feature>